<comment type="caution">
    <text evidence="10">The sequence shown here is derived from an EMBL/GenBank/DDBJ whole genome shotgun (WGS) entry which is preliminary data.</text>
</comment>
<feature type="transmembrane region" description="Helical" evidence="9">
    <location>
        <begin position="221"/>
        <end position="242"/>
    </location>
</feature>
<comment type="similarity">
    <text evidence="1">Belongs to the KdgT transporter family.</text>
</comment>
<keyword evidence="3" id="KW-1003">Cell membrane</keyword>
<evidence type="ECO:0000256" key="8">
    <source>
        <dbReference type="ARBA" id="ARBA00023136"/>
    </source>
</evidence>
<evidence type="ECO:0000256" key="1">
    <source>
        <dbReference type="ARBA" id="ARBA00006430"/>
    </source>
</evidence>
<dbReference type="InterPro" id="IPR004684">
    <property type="entry name" value="2keto-3dGluconate_permease"/>
</dbReference>
<feature type="transmembrane region" description="Helical" evidence="9">
    <location>
        <begin position="195"/>
        <end position="215"/>
    </location>
</feature>
<evidence type="ECO:0000256" key="2">
    <source>
        <dbReference type="ARBA" id="ARBA00022448"/>
    </source>
</evidence>
<evidence type="ECO:0000256" key="6">
    <source>
        <dbReference type="ARBA" id="ARBA00022847"/>
    </source>
</evidence>
<evidence type="ECO:0000313" key="10">
    <source>
        <dbReference type="EMBL" id="MBZ2386165.1"/>
    </source>
</evidence>
<feature type="transmembrane region" description="Helical" evidence="9">
    <location>
        <begin position="12"/>
        <end position="34"/>
    </location>
</feature>
<evidence type="ECO:0000256" key="5">
    <source>
        <dbReference type="ARBA" id="ARBA00022692"/>
    </source>
</evidence>
<sequence length="311" mass="33111">MISRFFKRVPAGIIVAPMFLASILNTFVPGFLQVGPMTAAISSKEGLNALIDVTLVAVGSQLTFKRLELALKRGLVLFLAKWLTAIVLGFLFFKSFGRDGFLGISALAFIAAISNHNNALFIGLISDYGDEYDVASAAITAIISVPIFTFLTLSMLGIADITPTSILDLCLPLLVGIVLGNIDKNFCEFLAATQMYIMPFLGFAIGAGINIMSIFKGGLPGLVLSILTVGAAFVISLPADIFINKRPGWAAISTYTAAGNSVIVPTLVANLDPSWKPYESLASAQLGTVVIMTSLLVPLAASLWMKFYKSK</sequence>
<feature type="transmembrane region" description="Helical" evidence="9">
    <location>
        <begin position="165"/>
        <end position="183"/>
    </location>
</feature>
<accession>A0ABS7SXC1</accession>
<name>A0ABS7SXC1_9FIRM</name>
<evidence type="ECO:0000313" key="11">
    <source>
        <dbReference type="Proteomes" id="UP000734271"/>
    </source>
</evidence>
<keyword evidence="8 9" id="KW-0472">Membrane</keyword>
<dbReference type="Proteomes" id="UP000734271">
    <property type="component" value="Unassembled WGS sequence"/>
</dbReference>
<keyword evidence="11" id="KW-1185">Reference proteome</keyword>
<evidence type="ECO:0000256" key="7">
    <source>
        <dbReference type="ARBA" id="ARBA00022989"/>
    </source>
</evidence>
<keyword evidence="5 9" id="KW-0812">Transmembrane</keyword>
<keyword evidence="6" id="KW-0769">Symport</keyword>
<evidence type="ECO:0000256" key="3">
    <source>
        <dbReference type="ARBA" id="ARBA00022475"/>
    </source>
</evidence>
<feature type="transmembrane region" description="Helical" evidence="9">
    <location>
        <begin position="76"/>
        <end position="96"/>
    </location>
</feature>
<protein>
    <submittedName>
        <fullName evidence="10">2-keto-3-deoxygluconate permease</fullName>
    </submittedName>
</protein>
<dbReference type="RefSeq" id="WP_223418058.1">
    <property type="nucleotide sequence ID" value="NZ_JAIPME010000002.1"/>
</dbReference>
<feature type="transmembrane region" description="Helical" evidence="9">
    <location>
        <begin position="102"/>
        <end position="125"/>
    </location>
</feature>
<gene>
    <name evidence="10" type="ORF">K8P03_02470</name>
</gene>
<feature type="transmembrane region" description="Helical" evidence="9">
    <location>
        <begin position="281"/>
        <end position="305"/>
    </location>
</feature>
<keyword evidence="7 9" id="KW-1133">Transmembrane helix</keyword>
<keyword evidence="2" id="KW-0813">Transport</keyword>
<evidence type="ECO:0000256" key="9">
    <source>
        <dbReference type="SAM" id="Phobius"/>
    </source>
</evidence>
<keyword evidence="4" id="KW-0762">Sugar transport</keyword>
<reference evidence="10 11" key="1">
    <citation type="submission" date="2021-08" db="EMBL/GenBank/DDBJ databases">
        <title>FDA dAtabase for Regulatory Grade micrObial Sequences (FDA-ARGOS): Supporting development and validation of Infectious Disease Dx tests.</title>
        <authorList>
            <person name="Sproer C."/>
            <person name="Gronow S."/>
            <person name="Severitt S."/>
            <person name="Schroder I."/>
            <person name="Tallon L."/>
            <person name="Sadzewicz L."/>
            <person name="Zhao X."/>
            <person name="Boylan J."/>
            <person name="Ott S."/>
            <person name="Bowen H."/>
            <person name="Vavikolanu K."/>
            <person name="Hazen T."/>
            <person name="Aluvathingal J."/>
            <person name="Nadendla S."/>
            <person name="Lowell S."/>
            <person name="Myers T."/>
            <person name="Yan Y."/>
            <person name="Sichtig H."/>
        </authorList>
    </citation>
    <scope>NUCLEOTIDE SEQUENCE [LARGE SCALE GENOMIC DNA]</scope>
    <source>
        <strain evidence="10 11">FDAARGOS_1460</strain>
    </source>
</reference>
<evidence type="ECO:0000256" key="4">
    <source>
        <dbReference type="ARBA" id="ARBA00022597"/>
    </source>
</evidence>
<dbReference type="EMBL" id="JAIPME010000002">
    <property type="protein sequence ID" value="MBZ2386165.1"/>
    <property type="molecule type" value="Genomic_DNA"/>
</dbReference>
<proteinExistence type="inferred from homology"/>
<organism evidence="10 11">
    <name type="scientific">Anaerococcus murdochii</name>
    <dbReference type="NCBI Taxonomy" id="411577"/>
    <lineage>
        <taxon>Bacteria</taxon>
        <taxon>Bacillati</taxon>
        <taxon>Bacillota</taxon>
        <taxon>Tissierellia</taxon>
        <taxon>Tissierellales</taxon>
        <taxon>Peptoniphilaceae</taxon>
        <taxon>Anaerococcus</taxon>
    </lineage>
</organism>
<dbReference type="Pfam" id="PF03812">
    <property type="entry name" value="KdgT"/>
    <property type="match status" value="1"/>
</dbReference>
<feature type="transmembrane region" description="Helical" evidence="9">
    <location>
        <begin position="137"/>
        <end position="159"/>
    </location>
</feature>